<dbReference type="EMBL" id="JACXVP010000007">
    <property type="protein sequence ID" value="KAG5595569.1"/>
    <property type="molecule type" value="Genomic_DNA"/>
</dbReference>
<evidence type="ECO:0000313" key="1">
    <source>
        <dbReference type="EMBL" id="KAG5595569.1"/>
    </source>
</evidence>
<dbReference type="Proteomes" id="UP000824120">
    <property type="component" value="Chromosome 7"/>
</dbReference>
<gene>
    <name evidence="1" type="ORF">H5410_036801</name>
</gene>
<accession>A0A9J5Y5B2</accession>
<proteinExistence type="predicted"/>
<evidence type="ECO:0000313" key="2">
    <source>
        <dbReference type="Proteomes" id="UP000824120"/>
    </source>
</evidence>
<keyword evidence="2" id="KW-1185">Reference proteome</keyword>
<reference evidence="1 2" key="1">
    <citation type="submission" date="2020-09" db="EMBL/GenBank/DDBJ databases">
        <title>De no assembly of potato wild relative species, Solanum commersonii.</title>
        <authorList>
            <person name="Cho K."/>
        </authorList>
    </citation>
    <scope>NUCLEOTIDE SEQUENCE [LARGE SCALE GENOMIC DNA]</scope>
    <source>
        <strain evidence="1">LZ3.2</strain>
        <tissue evidence="1">Leaf</tissue>
    </source>
</reference>
<name>A0A9J5Y5B2_SOLCO</name>
<protein>
    <submittedName>
        <fullName evidence="1">Uncharacterized protein</fullName>
    </submittedName>
</protein>
<feature type="non-terminal residue" evidence="1">
    <location>
        <position position="113"/>
    </location>
</feature>
<organism evidence="1 2">
    <name type="scientific">Solanum commersonii</name>
    <name type="common">Commerson's wild potato</name>
    <name type="synonym">Commerson's nightshade</name>
    <dbReference type="NCBI Taxonomy" id="4109"/>
    <lineage>
        <taxon>Eukaryota</taxon>
        <taxon>Viridiplantae</taxon>
        <taxon>Streptophyta</taxon>
        <taxon>Embryophyta</taxon>
        <taxon>Tracheophyta</taxon>
        <taxon>Spermatophyta</taxon>
        <taxon>Magnoliopsida</taxon>
        <taxon>eudicotyledons</taxon>
        <taxon>Gunneridae</taxon>
        <taxon>Pentapetalae</taxon>
        <taxon>asterids</taxon>
        <taxon>lamiids</taxon>
        <taxon>Solanales</taxon>
        <taxon>Solanaceae</taxon>
        <taxon>Solanoideae</taxon>
        <taxon>Solaneae</taxon>
        <taxon>Solanum</taxon>
    </lineage>
</organism>
<dbReference type="AlphaFoldDB" id="A0A9J5Y5B2"/>
<sequence>KRPSFMKKKDTKKLHHNVSGCLSLKDMQRYFSQGSELSLLFSLYGFEFMKKLFTFLMLISESLMIVSRDFEVSLEVDKAVVVEPGSDLLDTSLYLYVSRITLWPTSLTIWFPK</sequence>
<comment type="caution">
    <text evidence="1">The sequence shown here is derived from an EMBL/GenBank/DDBJ whole genome shotgun (WGS) entry which is preliminary data.</text>
</comment>